<evidence type="ECO:0000313" key="2">
    <source>
        <dbReference type="EMBL" id="KAJ8347658.1"/>
    </source>
</evidence>
<proteinExistence type="predicted"/>
<organism evidence="2 3">
    <name type="scientific">Synaphobranchus kaupii</name>
    <name type="common">Kaup's arrowtooth eel</name>
    <dbReference type="NCBI Taxonomy" id="118154"/>
    <lineage>
        <taxon>Eukaryota</taxon>
        <taxon>Metazoa</taxon>
        <taxon>Chordata</taxon>
        <taxon>Craniata</taxon>
        <taxon>Vertebrata</taxon>
        <taxon>Euteleostomi</taxon>
        <taxon>Actinopterygii</taxon>
        <taxon>Neopterygii</taxon>
        <taxon>Teleostei</taxon>
        <taxon>Anguilliformes</taxon>
        <taxon>Synaphobranchidae</taxon>
        <taxon>Synaphobranchus</taxon>
    </lineage>
</organism>
<comment type="caution">
    <text evidence="2">The sequence shown here is derived from an EMBL/GenBank/DDBJ whole genome shotgun (WGS) entry which is preliminary data.</text>
</comment>
<feature type="compositionally biased region" description="Basic and acidic residues" evidence="1">
    <location>
        <begin position="1"/>
        <end position="10"/>
    </location>
</feature>
<dbReference type="OrthoDB" id="10656812at2759"/>
<protein>
    <submittedName>
        <fullName evidence="2">Uncharacterized protein</fullName>
    </submittedName>
</protein>
<evidence type="ECO:0000256" key="1">
    <source>
        <dbReference type="SAM" id="MobiDB-lite"/>
    </source>
</evidence>
<accession>A0A9Q1EYQ9</accession>
<feature type="compositionally biased region" description="Polar residues" evidence="1">
    <location>
        <begin position="24"/>
        <end position="49"/>
    </location>
</feature>
<feature type="region of interest" description="Disordered" evidence="1">
    <location>
        <begin position="1"/>
        <end position="50"/>
    </location>
</feature>
<gene>
    <name evidence="2" type="ORF">SKAU_G00262470</name>
</gene>
<reference evidence="2" key="1">
    <citation type="journal article" date="2023" name="Science">
        <title>Genome structures resolve the early diversification of teleost fishes.</title>
        <authorList>
            <person name="Parey E."/>
            <person name="Louis A."/>
            <person name="Montfort J."/>
            <person name="Bouchez O."/>
            <person name="Roques C."/>
            <person name="Iampietro C."/>
            <person name="Lluch J."/>
            <person name="Castinel A."/>
            <person name="Donnadieu C."/>
            <person name="Desvignes T."/>
            <person name="Floi Bucao C."/>
            <person name="Jouanno E."/>
            <person name="Wen M."/>
            <person name="Mejri S."/>
            <person name="Dirks R."/>
            <person name="Jansen H."/>
            <person name="Henkel C."/>
            <person name="Chen W.J."/>
            <person name="Zahm M."/>
            <person name="Cabau C."/>
            <person name="Klopp C."/>
            <person name="Thompson A.W."/>
            <person name="Robinson-Rechavi M."/>
            <person name="Braasch I."/>
            <person name="Lecointre G."/>
            <person name="Bobe J."/>
            <person name="Postlethwait J.H."/>
            <person name="Berthelot C."/>
            <person name="Roest Crollius H."/>
            <person name="Guiguen Y."/>
        </authorList>
    </citation>
    <scope>NUCLEOTIDE SEQUENCE</scope>
    <source>
        <strain evidence="2">WJC10195</strain>
    </source>
</reference>
<dbReference type="EMBL" id="JAINUF010000010">
    <property type="protein sequence ID" value="KAJ8347658.1"/>
    <property type="molecule type" value="Genomic_DNA"/>
</dbReference>
<name>A0A9Q1EYQ9_SYNKA</name>
<sequence>MQDDEMRSEETDTTTESQDEAGPSSRTQGPTRRSHSRQSSAMSTWSAQHQAFLMRMQSQQNEWLESQIQQTLEREERLLSTIVQINSRSNERMVSLLVESFRSIQPQPPPMFVTPYQEYHPAPQNHRMHAPVVNNFTYDPVPREEREYTQL</sequence>
<keyword evidence="3" id="KW-1185">Reference proteome</keyword>
<dbReference type="Proteomes" id="UP001152622">
    <property type="component" value="Chromosome 10"/>
</dbReference>
<evidence type="ECO:0000313" key="3">
    <source>
        <dbReference type="Proteomes" id="UP001152622"/>
    </source>
</evidence>
<dbReference type="AlphaFoldDB" id="A0A9Q1EYQ9"/>